<proteinExistence type="predicted"/>
<keyword evidence="6" id="KW-1185">Reference proteome</keyword>
<keyword evidence="1 3" id="KW-0732">Signal</keyword>
<dbReference type="EMBL" id="CP014806">
    <property type="protein sequence ID" value="AMW98068.1"/>
    <property type="molecule type" value="Genomic_DNA"/>
</dbReference>
<evidence type="ECO:0000256" key="3">
    <source>
        <dbReference type="SAM" id="SignalP"/>
    </source>
</evidence>
<dbReference type="InterPro" id="IPR025987">
    <property type="entry name" value="GW_dom"/>
</dbReference>
<dbReference type="Pfam" id="PF13457">
    <property type="entry name" value="GW"/>
    <property type="match status" value="1"/>
</dbReference>
<feature type="compositionally biased region" description="Basic and acidic residues" evidence="2">
    <location>
        <begin position="104"/>
        <end position="118"/>
    </location>
</feature>
<dbReference type="SUPFAM" id="SSF82057">
    <property type="entry name" value="Prokaryotic SH3-related domain"/>
    <property type="match status" value="1"/>
</dbReference>
<evidence type="ECO:0000256" key="1">
    <source>
        <dbReference type="ARBA" id="ARBA00022729"/>
    </source>
</evidence>
<name>A0A143H8N0_9BACL</name>
<dbReference type="OrthoDB" id="1164310at2"/>
<reference evidence="5 6" key="1">
    <citation type="journal article" date="2016" name="Genome Announc.">
        <title>Whole-Genome Sequence of Rummeliibacillus stabekisii Strain PP9 Isolated from Antarctic Soil.</title>
        <authorList>
            <person name="da Mota F.F."/>
            <person name="Vollu R.E."/>
            <person name="Jurelevicius D."/>
            <person name="Seldin L."/>
        </authorList>
    </citation>
    <scope>NUCLEOTIDE SEQUENCE [LARGE SCALE GENOMIC DNA]</scope>
    <source>
        <strain evidence="5 6">PP9</strain>
    </source>
</reference>
<dbReference type="Gene3D" id="3.90.70.10">
    <property type="entry name" value="Cysteine proteinases"/>
    <property type="match status" value="1"/>
</dbReference>
<dbReference type="PROSITE" id="PS51780">
    <property type="entry name" value="GW"/>
    <property type="match status" value="1"/>
</dbReference>
<feature type="compositionally biased region" description="Basic and acidic residues" evidence="2">
    <location>
        <begin position="76"/>
        <end position="85"/>
    </location>
</feature>
<feature type="chain" id="PRO_5007509138" description="GW domain-containing protein" evidence="3">
    <location>
        <begin position="31"/>
        <end position="372"/>
    </location>
</feature>
<dbReference type="STRING" id="241244.ATY39_00735"/>
<feature type="domain" description="GW" evidence="4">
    <location>
        <begin position="129"/>
        <end position="212"/>
    </location>
</feature>
<dbReference type="InterPro" id="IPR039564">
    <property type="entry name" value="Peptidase_C39-like"/>
</dbReference>
<protein>
    <recommendedName>
        <fullName evidence="4">GW domain-containing protein</fullName>
    </recommendedName>
</protein>
<evidence type="ECO:0000256" key="2">
    <source>
        <dbReference type="SAM" id="MobiDB-lite"/>
    </source>
</evidence>
<dbReference type="PANTHER" id="PTHR37806:SF1">
    <property type="entry name" value="PEPTIDASE C39-LIKE DOMAIN-CONTAINING PROTEIN"/>
    <property type="match status" value="1"/>
</dbReference>
<dbReference type="InterPro" id="IPR038200">
    <property type="entry name" value="GW_dom_sf"/>
</dbReference>
<dbReference type="InterPro" id="IPR039563">
    <property type="entry name" value="Peptidase_C39_single_dom"/>
</dbReference>
<feature type="region of interest" description="Disordered" evidence="2">
    <location>
        <begin position="67"/>
        <end position="119"/>
    </location>
</feature>
<dbReference type="Pfam" id="PF13529">
    <property type="entry name" value="Peptidase_C39_2"/>
    <property type="match status" value="1"/>
</dbReference>
<accession>A0A143H8N0</accession>
<reference evidence="6" key="2">
    <citation type="submission" date="2016-03" db="EMBL/GenBank/DDBJ databases">
        <authorList>
            <person name="Ploux O."/>
        </authorList>
    </citation>
    <scope>NUCLEOTIDE SEQUENCE [LARGE SCALE GENOMIC DNA]</scope>
    <source>
        <strain evidence="6">PP9</strain>
    </source>
</reference>
<feature type="signal peptide" evidence="3">
    <location>
        <begin position="1"/>
        <end position="30"/>
    </location>
</feature>
<dbReference type="RefSeq" id="WP_066784362.1">
    <property type="nucleotide sequence ID" value="NZ_CP014806.1"/>
</dbReference>
<evidence type="ECO:0000259" key="4">
    <source>
        <dbReference type="PROSITE" id="PS51780"/>
    </source>
</evidence>
<dbReference type="PANTHER" id="PTHR37806">
    <property type="entry name" value="LMO0724 PROTEIN"/>
    <property type="match status" value="1"/>
</dbReference>
<dbReference type="Proteomes" id="UP000076021">
    <property type="component" value="Chromosome"/>
</dbReference>
<evidence type="ECO:0000313" key="5">
    <source>
        <dbReference type="EMBL" id="AMW98068.1"/>
    </source>
</evidence>
<organism evidence="5 6">
    <name type="scientific">Rummeliibacillus stabekisii</name>
    <dbReference type="NCBI Taxonomy" id="241244"/>
    <lineage>
        <taxon>Bacteria</taxon>
        <taxon>Bacillati</taxon>
        <taxon>Bacillota</taxon>
        <taxon>Bacilli</taxon>
        <taxon>Bacillales</taxon>
        <taxon>Caryophanaceae</taxon>
        <taxon>Rummeliibacillus</taxon>
    </lineage>
</organism>
<gene>
    <name evidence="5" type="ORF">ATY39_00735</name>
</gene>
<dbReference type="CDD" id="cd02549">
    <property type="entry name" value="Peptidase_C39A"/>
    <property type="match status" value="1"/>
</dbReference>
<dbReference type="Gene3D" id="2.30.30.170">
    <property type="match status" value="1"/>
</dbReference>
<dbReference type="KEGG" id="rst:ATY39_00735"/>
<dbReference type="AlphaFoldDB" id="A0A143H8N0"/>
<sequence>MKNNRKKIGLSTVLAASLLLAEPSLYSVHAANETPQQPKASVLNQQKIFKQTPAVQEENEHVDHLLKETPTSATEEIPKTNEKNIGEVNKPTNPQTPSEESDESKEVPQTKPPKETPLKAKHFYYKKIDEKKQNFYLKIKTVQKKNYPIYKHNPYNVDKNSMKPSHRSFNYKSKKMYISRSAKAGGKLWYRISYKGKLLGWIEANGLSEYYKNLNVKVINQLPELPTGCEITAVTMMLQYKGAKVDKMKMAREMPRTSTLNGNLGFVGSPYSKTGWWIFPPALMKLVKKYAGSSVNMTGKSFTSIKKQINRNHPVVVWVANVDGFVNHALTVTGYDNSRVYFNDPWTGKKSSMKISTFKKHWKDDKYRAISY</sequence>
<evidence type="ECO:0000313" key="6">
    <source>
        <dbReference type="Proteomes" id="UP000076021"/>
    </source>
</evidence>